<accession>A0A7N2N8B8</accession>
<dbReference type="EMBL" id="LRBV02000012">
    <property type="status" value="NOT_ANNOTATED_CDS"/>
    <property type="molecule type" value="Genomic_DNA"/>
</dbReference>
<proteinExistence type="predicted"/>
<reference evidence="1" key="2">
    <citation type="submission" date="2021-01" db="UniProtKB">
        <authorList>
            <consortium name="EnsemblPlants"/>
        </authorList>
    </citation>
    <scope>IDENTIFICATION</scope>
</reference>
<dbReference type="Proteomes" id="UP000594261">
    <property type="component" value="Chromosome 12"/>
</dbReference>
<evidence type="ECO:0000313" key="1">
    <source>
        <dbReference type="EnsemblPlants" id="QL12p038435:mrna"/>
    </source>
</evidence>
<protein>
    <submittedName>
        <fullName evidence="1">Uncharacterized protein</fullName>
    </submittedName>
</protein>
<reference evidence="1 2" key="1">
    <citation type="journal article" date="2016" name="G3 (Bethesda)">
        <title>First Draft Assembly and Annotation of the Genome of a California Endemic Oak Quercus lobata Nee (Fagaceae).</title>
        <authorList>
            <person name="Sork V.L."/>
            <person name="Fitz-Gibbon S.T."/>
            <person name="Puiu D."/>
            <person name="Crepeau M."/>
            <person name="Gugger P.F."/>
            <person name="Sherman R."/>
            <person name="Stevens K."/>
            <person name="Langley C.H."/>
            <person name="Pellegrini M."/>
            <person name="Salzberg S.L."/>
        </authorList>
    </citation>
    <scope>NUCLEOTIDE SEQUENCE [LARGE SCALE GENOMIC DNA]</scope>
    <source>
        <strain evidence="1 2">cv. SW786</strain>
    </source>
</reference>
<dbReference type="AlphaFoldDB" id="A0A7N2N8B8"/>
<dbReference type="InParanoid" id="A0A7N2N8B8"/>
<sequence>MEESREETNLHTRIIELEKNLDNAKQRLGMGVDQTERFFKSALRFAEDKRVKEKMQETELAMAKMESPNQNLIAKK</sequence>
<evidence type="ECO:0000313" key="2">
    <source>
        <dbReference type="Proteomes" id="UP000594261"/>
    </source>
</evidence>
<organism evidence="1 2">
    <name type="scientific">Quercus lobata</name>
    <name type="common">Valley oak</name>
    <dbReference type="NCBI Taxonomy" id="97700"/>
    <lineage>
        <taxon>Eukaryota</taxon>
        <taxon>Viridiplantae</taxon>
        <taxon>Streptophyta</taxon>
        <taxon>Embryophyta</taxon>
        <taxon>Tracheophyta</taxon>
        <taxon>Spermatophyta</taxon>
        <taxon>Magnoliopsida</taxon>
        <taxon>eudicotyledons</taxon>
        <taxon>Gunneridae</taxon>
        <taxon>Pentapetalae</taxon>
        <taxon>rosids</taxon>
        <taxon>fabids</taxon>
        <taxon>Fagales</taxon>
        <taxon>Fagaceae</taxon>
        <taxon>Quercus</taxon>
    </lineage>
</organism>
<keyword evidence="2" id="KW-1185">Reference proteome</keyword>
<dbReference type="EnsemblPlants" id="QL12p038435:mrna">
    <property type="protein sequence ID" value="QL12p038435:mrna"/>
    <property type="gene ID" value="QL12p038435"/>
</dbReference>
<dbReference type="Gramene" id="QL12p038435:mrna">
    <property type="protein sequence ID" value="QL12p038435:mrna"/>
    <property type="gene ID" value="QL12p038435"/>
</dbReference>
<name>A0A7N2N8B8_QUELO</name>